<protein>
    <submittedName>
        <fullName evidence="1">Uncharacterized protein</fullName>
    </submittedName>
</protein>
<comment type="caution">
    <text evidence="1">The sequence shown here is derived from an EMBL/GenBank/DDBJ whole genome shotgun (WGS) entry which is preliminary data.</text>
</comment>
<accession>A0A1F7VBU0</accession>
<dbReference type="EMBL" id="MGER01000043">
    <property type="protein sequence ID" value="OGL87893.1"/>
    <property type="molecule type" value="Genomic_DNA"/>
</dbReference>
<evidence type="ECO:0000313" key="2">
    <source>
        <dbReference type="Proteomes" id="UP000178264"/>
    </source>
</evidence>
<dbReference type="Proteomes" id="UP000178264">
    <property type="component" value="Unassembled WGS sequence"/>
</dbReference>
<reference evidence="1 2" key="1">
    <citation type="journal article" date="2016" name="Nat. Commun.">
        <title>Thousands of microbial genomes shed light on interconnected biogeochemical processes in an aquifer system.</title>
        <authorList>
            <person name="Anantharaman K."/>
            <person name="Brown C.T."/>
            <person name="Hug L.A."/>
            <person name="Sharon I."/>
            <person name="Castelle C.J."/>
            <person name="Probst A.J."/>
            <person name="Thomas B.C."/>
            <person name="Singh A."/>
            <person name="Wilkins M.J."/>
            <person name="Karaoz U."/>
            <person name="Brodie E.L."/>
            <person name="Williams K.H."/>
            <person name="Hubbard S.S."/>
            <person name="Banfield J.F."/>
        </authorList>
    </citation>
    <scope>NUCLEOTIDE SEQUENCE [LARGE SCALE GENOMIC DNA]</scope>
</reference>
<evidence type="ECO:0000313" key="1">
    <source>
        <dbReference type="EMBL" id="OGL87893.1"/>
    </source>
</evidence>
<dbReference type="AlphaFoldDB" id="A0A1F7VBU0"/>
<sequence>MQLRFLVPEPVEWAKKRFLVRPSTSSGTNLVHASPVSIYTQLLFKFRFPTVILAPYRGTGQAMASRRRGSSGNPETKKTNIKIDRFLCFFWIPELIRNDKSELSQQVSIVDNKHPAMGVFVIE</sequence>
<name>A0A1F7VBU0_9BACT</name>
<organism evidence="1 2">
    <name type="scientific">Candidatus Uhrbacteria bacterium RIFCSPLOWO2_02_FULL_49_11</name>
    <dbReference type="NCBI Taxonomy" id="1802409"/>
    <lineage>
        <taxon>Bacteria</taxon>
        <taxon>Candidatus Uhriibacteriota</taxon>
    </lineage>
</organism>
<proteinExistence type="predicted"/>
<gene>
    <name evidence="1" type="ORF">A3I42_00145</name>
</gene>